<evidence type="ECO:0000313" key="1">
    <source>
        <dbReference type="EMBL" id="PMD43846.1"/>
    </source>
</evidence>
<dbReference type="STRING" id="1149755.A0A2J6RZ97"/>
<evidence type="ECO:0000313" key="2">
    <source>
        <dbReference type="Proteomes" id="UP000235786"/>
    </source>
</evidence>
<dbReference type="OrthoDB" id="4670414at2759"/>
<dbReference type="AlphaFoldDB" id="A0A2J6RZ97"/>
<organism evidence="1 2">
    <name type="scientific">Hyaloscypha variabilis (strain UAMH 11265 / GT02V1 / F)</name>
    <name type="common">Meliniomyces variabilis</name>
    <dbReference type="NCBI Taxonomy" id="1149755"/>
    <lineage>
        <taxon>Eukaryota</taxon>
        <taxon>Fungi</taxon>
        <taxon>Dikarya</taxon>
        <taxon>Ascomycota</taxon>
        <taxon>Pezizomycotina</taxon>
        <taxon>Leotiomycetes</taxon>
        <taxon>Helotiales</taxon>
        <taxon>Hyaloscyphaceae</taxon>
        <taxon>Hyaloscypha</taxon>
        <taxon>Hyaloscypha variabilis</taxon>
    </lineage>
</organism>
<dbReference type="EMBL" id="KZ613941">
    <property type="protein sequence ID" value="PMD43846.1"/>
    <property type="molecule type" value="Genomic_DNA"/>
</dbReference>
<gene>
    <name evidence="1" type="ORF">L207DRAFT_266659</name>
</gene>
<accession>A0A2J6RZ97</accession>
<protein>
    <submittedName>
        <fullName evidence="1">Uncharacterized protein</fullName>
    </submittedName>
</protein>
<dbReference type="Proteomes" id="UP000235786">
    <property type="component" value="Unassembled WGS sequence"/>
</dbReference>
<sequence length="267" mass="29734">MRITMTPTEKPTFFVYEVGRDPEELCLGNLVLKDYANPTLSRHYTHPRIHERDLRTYATITHLTKGWEMKYSSGLNFTPLIPMIDFFKARISWNRKQERALKADEGFRITLKDPEKFLREQVLSEVEAVQALQTWTSGANRGWGSLGKKPKIWMLTGLYLLKDATSTQEKLRTAVGQVGISSTALSPVSGSAIDNSVDLGHSHNSKSQTPTKGLLVWAAQYRALDYHVCKRSAPADIPSFYDDVVSQGSTYYGGGGDEPDWAGGSGG</sequence>
<name>A0A2J6RZ97_HYAVF</name>
<reference evidence="1 2" key="1">
    <citation type="submission" date="2016-04" db="EMBL/GenBank/DDBJ databases">
        <title>A degradative enzymes factory behind the ericoid mycorrhizal symbiosis.</title>
        <authorList>
            <consortium name="DOE Joint Genome Institute"/>
            <person name="Martino E."/>
            <person name="Morin E."/>
            <person name="Grelet G."/>
            <person name="Kuo A."/>
            <person name="Kohler A."/>
            <person name="Daghino S."/>
            <person name="Barry K."/>
            <person name="Choi C."/>
            <person name="Cichocki N."/>
            <person name="Clum A."/>
            <person name="Copeland A."/>
            <person name="Hainaut M."/>
            <person name="Haridas S."/>
            <person name="Labutti K."/>
            <person name="Lindquist E."/>
            <person name="Lipzen A."/>
            <person name="Khouja H.-R."/>
            <person name="Murat C."/>
            <person name="Ohm R."/>
            <person name="Olson A."/>
            <person name="Spatafora J."/>
            <person name="Veneault-Fourrey C."/>
            <person name="Henrissat B."/>
            <person name="Grigoriev I."/>
            <person name="Martin F."/>
            <person name="Perotto S."/>
        </authorList>
    </citation>
    <scope>NUCLEOTIDE SEQUENCE [LARGE SCALE GENOMIC DNA]</scope>
    <source>
        <strain evidence="1 2">F</strain>
    </source>
</reference>
<proteinExistence type="predicted"/>
<keyword evidence="2" id="KW-1185">Reference proteome</keyword>